<dbReference type="Pfam" id="PF00106">
    <property type="entry name" value="adh_short"/>
    <property type="match status" value="1"/>
</dbReference>
<dbReference type="SUPFAM" id="SSF51735">
    <property type="entry name" value="NAD(P)-binding Rossmann-fold domains"/>
    <property type="match status" value="1"/>
</dbReference>
<evidence type="ECO:0000259" key="4">
    <source>
        <dbReference type="SMART" id="SM00822"/>
    </source>
</evidence>
<dbReference type="SMART" id="SM00822">
    <property type="entry name" value="PKS_KR"/>
    <property type="match status" value="1"/>
</dbReference>
<keyword evidence="2" id="KW-0560">Oxidoreductase</keyword>
<dbReference type="InterPro" id="IPR020904">
    <property type="entry name" value="Sc_DH/Rdtase_CS"/>
</dbReference>
<dbReference type="InterPro" id="IPR036291">
    <property type="entry name" value="NAD(P)-bd_dom_sf"/>
</dbReference>
<reference evidence="6" key="1">
    <citation type="journal article" date="2012" name="Appl. Microbiol. Biotechnol.">
        <title>The complete genome sequence of Pantoea ananatis AJ13355, an organism with great biotechnological potential.</title>
        <authorList>
            <person name="Hara Y."/>
            <person name="Kadotani N."/>
            <person name="Izui H."/>
            <person name="Katashkina J.I."/>
            <person name="Kuvaeva T.M."/>
            <person name="Andreeva I.G."/>
            <person name="Golubeva L.I."/>
            <person name="Malko D.B."/>
            <person name="Makeev V.J."/>
            <person name="Mashko S.V."/>
            <person name="Kozlov Y.I."/>
        </authorList>
    </citation>
    <scope>NUCLEOTIDE SEQUENCE [LARGE SCALE GENOMIC DNA]</scope>
    <source>
        <strain evidence="6">AJ13355</strain>
    </source>
</reference>
<gene>
    <name evidence="5" type="primary">dltE</name>
    <name evidence="5" type="ordered locus">PAJ_1488</name>
</gene>
<proteinExistence type="inferred from homology"/>
<dbReference type="PRINTS" id="PR00080">
    <property type="entry name" value="SDRFAMILY"/>
</dbReference>
<dbReference type="InterPro" id="IPR057326">
    <property type="entry name" value="KR_dom"/>
</dbReference>
<dbReference type="PRINTS" id="PR00081">
    <property type="entry name" value="GDHRDH"/>
</dbReference>
<comment type="similarity">
    <text evidence="1 3">Belongs to the short-chain dehydrogenases/reductases (SDR) family.</text>
</comment>
<dbReference type="Proteomes" id="UP000006690">
    <property type="component" value="Chromosome"/>
</dbReference>
<name>A0A0H3KWX9_PANAA</name>
<evidence type="ECO:0000256" key="3">
    <source>
        <dbReference type="RuleBase" id="RU000363"/>
    </source>
</evidence>
<organism evidence="5 6">
    <name type="scientific">Pantoea ananatis (strain AJ13355)</name>
    <dbReference type="NCBI Taxonomy" id="932677"/>
    <lineage>
        <taxon>Bacteria</taxon>
        <taxon>Pseudomonadati</taxon>
        <taxon>Pseudomonadota</taxon>
        <taxon>Gammaproteobacteria</taxon>
        <taxon>Enterobacterales</taxon>
        <taxon>Erwiniaceae</taxon>
        <taxon>Pantoea</taxon>
    </lineage>
</organism>
<dbReference type="KEGG" id="paj:PAJ_1488"/>
<dbReference type="GO" id="GO:0016491">
    <property type="term" value="F:oxidoreductase activity"/>
    <property type="evidence" value="ECO:0007669"/>
    <property type="project" value="UniProtKB-KW"/>
</dbReference>
<dbReference type="Gene3D" id="3.40.50.720">
    <property type="entry name" value="NAD(P)-binding Rossmann-like Domain"/>
    <property type="match status" value="1"/>
</dbReference>
<accession>A0A0H3KWX9</accession>
<protein>
    <submittedName>
        <fullName evidence="5">Oxidoreductase DltE</fullName>
    </submittedName>
</protein>
<dbReference type="GO" id="GO:0016020">
    <property type="term" value="C:membrane"/>
    <property type="evidence" value="ECO:0007669"/>
    <property type="project" value="TreeGrafter"/>
</dbReference>
<dbReference type="PANTHER" id="PTHR44196:SF1">
    <property type="entry name" value="DEHYDROGENASE_REDUCTASE SDR FAMILY MEMBER 7B"/>
    <property type="match status" value="1"/>
</dbReference>
<dbReference type="PATRIC" id="fig|932677.3.peg.1735"/>
<dbReference type="InterPro" id="IPR002347">
    <property type="entry name" value="SDR_fam"/>
</dbReference>
<dbReference type="HOGENOM" id="CLU_010194_2_6_6"/>
<evidence type="ECO:0000256" key="2">
    <source>
        <dbReference type="ARBA" id="ARBA00023002"/>
    </source>
</evidence>
<dbReference type="PANTHER" id="PTHR44196">
    <property type="entry name" value="DEHYDROGENASE/REDUCTASE SDR FAMILY MEMBER 7B"/>
    <property type="match status" value="1"/>
</dbReference>
<sequence>MAVQTGARKMNKHGNTLLITGGGTGIGRALAHRWHDAGNKVIITGRRQDALDEAAAGREGISTWVLDVTDADDVTHAIPLLLQTYPHLNVLVNNAGVFSPEDITSRRDLSDVVRMTETNFIAPVRLTDALIDHLSAQPAAAVINVSSGLAFVPFPASPTYSATKAALHSYTAALRPLLKGKVEVIEIIPPQVQTELAPGQSQDPDSMPLDAFADEVMTLLHSGTTPTEVCVERVRYFREAEAKGQFDEALQMLVQYS</sequence>
<dbReference type="eggNOG" id="COG3967">
    <property type="taxonomic scope" value="Bacteria"/>
</dbReference>
<dbReference type="EMBL" id="AP012032">
    <property type="protein sequence ID" value="BAK11568.1"/>
    <property type="molecule type" value="Genomic_DNA"/>
</dbReference>
<feature type="domain" description="Ketoreductase" evidence="4">
    <location>
        <begin position="15"/>
        <end position="191"/>
    </location>
</feature>
<dbReference type="AlphaFoldDB" id="A0A0H3KWX9"/>
<evidence type="ECO:0000256" key="1">
    <source>
        <dbReference type="ARBA" id="ARBA00006484"/>
    </source>
</evidence>
<evidence type="ECO:0000313" key="6">
    <source>
        <dbReference type="Proteomes" id="UP000006690"/>
    </source>
</evidence>
<dbReference type="PROSITE" id="PS00061">
    <property type="entry name" value="ADH_SHORT"/>
    <property type="match status" value="1"/>
</dbReference>
<evidence type="ECO:0000313" key="5">
    <source>
        <dbReference type="EMBL" id="BAK11568.1"/>
    </source>
</evidence>